<accession>A0A853F5D7</accession>
<dbReference type="Proteomes" id="UP000568751">
    <property type="component" value="Unassembled WGS sequence"/>
</dbReference>
<protein>
    <submittedName>
        <fullName evidence="1">Uncharacterized protein</fullName>
    </submittedName>
</protein>
<reference evidence="1 2" key="1">
    <citation type="submission" date="2020-05" db="EMBL/GenBank/DDBJ databases">
        <title>Horizontal transmission and recombination maintain forever young bacterial symbiont genomes.</title>
        <authorList>
            <person name="Russell S.L."/>
            <person name="Pepper-Tunick E."/>
            <person name="Svedberg J."/>
            <person name="Byrne A."/>
            <person name="Ruelas Castillo J."/>
            <person name="Vollmers C."/>
            <person name="Beinart R.A."/>
            <person name="Corbett-Detig R."/>
        </authorList>
    </citation>
    <scope>NUCLEOTIDE SEQUENCE [LARGE SCALE GENOMIC DNA]</scope>
    <source>
        <strain evidence="1">455</strain>
    </source>
</reference>
<evidence type="ECO:0000313" key="1">
    <source>
        <dbReference type="EMBL" id="NYT28728.1"/>
    </source>
</evidence>
<sequence length="56" mass="6307">MYLTNPSIRAALFGTIKDGDEAMGALVETAVFSQWVHHNYVDLYYARWGDGEVDIV</sequence>
<dbReference type="EMBL" id="JACCHT010000021">
    <property type="protein sequence ID" value="NYT28728.1"/>
    <property type="molecule type" value="Genomic_DNA"/>
</dbReference>
<name>A0A853F5D7_9GAMM</name>
<organism evidence="1 2">
    <name type="scientific">Candidatus Thiodubiliella endoseptemdiera</name>
    <dbReference type="NCBI Taxonomy" id="2738886"/>
    <lineage>
        <taxon>Bacteria</taxon>
        <taxon>Pseudomonadati</taxon>
        <taxon>Pseudomonadota</taxon>
        <taxon>Gammaproteobacteria</taxon>
        <taxon>Candidatus Pseudothioglobaceae</taxon>
        <taxon>Candidatus Thiodubiliella</taxon>
    </lineage>
</organism>
<gene>
    <name evidence="1" type="ORF">H0A76_13290</name>
</gene>
<dbReference type="AlphaFoldDB" id="A0A853F5D7"/>
<proteinExistence type="predicted"/>
<evidence type="ECO:0000313" key="2">
    <source>
        <dbReference type="Proteomes" id="UP000568751"/>
    </source>
</evidence>
<comment type="caution">
    <text evidence="1">The sequence shown here is derived from an EMBL/GenBank/DDBJ whole genome shotgun (WGS) entry which is preliminary data.</text>
</comment>